<accession>A0A4C1VB30</accession>
<keyword evidence="3" id="KW-1185">Reference proteome</keyword>
<evidence type="ECO:0000256" key="1">
    <source>
        <dbReference type="SAM" id="MobiDB-lite"/>
    </source>
</evidence>
<evidence type="ECO:0000313" key="2">
    <source>
        <dbReference type="EMBL" id="GBP35956.1"/>
    </source>
</evidence>
<name>A0A4C1VB30_EUMVA</name>
<protein>
    <submittedName>
        <fullName evidence="2">Uncharacterized protein</fullName>
    </submittedName>
</protein>
<comment type="caution">
    <text evidence="2">The sequence shown here is derived from an EMBL/GenBank/DDBJ whole genome shotgun (WGS) entry which is preliminary data.</text>
</comment>
<reference evidence="2 3" key="1">
    <citation type="journal article" date="2019" name="Commun. Biol.">
        <title>The bagworm genome reveals a unique fibroin gene that provides high tensile strength.</title>
        <authorList>
            <person name="Kono N."/>
            <person name="Nakamura H."/>
            <person name="Ohtoshi R."/>
            <person name="Tomita M."/>
            <person name="Numata K."/>
            <person name="Arakawa K."/>
        </authorList>
    </citation>
    <scope>NUCLEOTIDE SEQUENCE [LARGE SCALE GENOMIC DNA]</scope>
</reference>
<evidence type="ECO:0000313" key="3">
    <source>
        <dbReference type="Proteomes" id="UP000299102"/>
    </source>
</evidence>
<proteinExistence type="predicted"/>
<feature type="region of interest" description="Disordered" evidence="1">
    <location>
        <begin position="1"/>
        <end position="35"/>
    </location>
</feature>
<organism evidence="2 3">
    <name type="scientific">Eumeta variegata</name>
    <name type="common">Bagworm moth</name>
    <name type="synonym">Eumeta japonica</name>
    <dbReference type="NCBI Taxonomy" id="151549"/>
    <lineage>
        <taxon>Eukaryota</taxon>
        <taxon>Metazoa</taxon>
        <taxon>Ecdysozoa</taxon>
        <taxon>Arthropoda</taxon>
        <taxon>Hexapoda</taxon>
        <taxon>Insecta</taxon>
        <taxon>Pterygota</taxon>
        <taxon>Neoptera</taxon>
        <taxon>Endopterygota</taxon>
        <taxon>Lepidoptera</taxon>
        <taxon>Glossata</taxon>
        <taxon>Ditrysia</taxon>
        <taxon>Tineoidea</taxon>
        <taxon>Psychidae</taxon>
        <taxon>Oiketicinae</taxon>
        <taxon>Eumeta</taxon>
    </lineage>
</organism>
<dbReference type="EMBL" id="BGZK01000312">
    <property type="protein sequence ID" value="GBP35956.1"/>
    <property type="molecule type" value="Genomic_DNA"/>
</dbReference>
<dbReference type="AlphaFoldDB" id="A0A4C1VB30"/>
<dbReference type="Proteomes" id="UP000299102">
    <property type="component" value="Unassembled WGS sequence"/>
</dbReference>
<gene>
    <name evidence="2" type="ORF">EVAR_91507_1</name>
</gene>
<feature type="compositionally biased region" description="Basic and acidic residues" evidence="1">
    <location>
        <begin position="7"/>
        <end position="20"/>
    </location>
</feature>
<sequence length="78" mass="8695">MVRKKVLREPKFPDRRHPRDQSPGPTSIANHAVAAAGADCERQQIALRRRRARAASATPTLSRHLTIVYAADNENSTH</sequence>